<accession>A0AAW6TV18</accession>
<feature type="domain" description="3-keto-alpha-glucoside-1,2-lyase/3-keto-2-hydroxy-glucal hydratase" evidence="2">
    <location>
        <begin position="44"/>
        <end position="221"/>
    </location>
</feature>
<dbReference type="AlphaFoldDB" id="A0AAW6TV18"/>
<feature type="chain" id="PRO_5043476531" evidence="1">
    <location>
        <begin position="25"/>
        <end position="225"/>
    </location>
</feature>
<protein>
    <submittedName>
        <fullName evidence="3">DUF1080 domain-containing protein</fullName>
    </submittedName>
</protein>
<dbReference type="Gene3D" id="2.60.120.560">
    <property type="entry name" value="Exo-inulinase, domain 1"/>
    <property type="match status" value="1"/>
</dbReference>
<dbReference type="Pfam" id="PF06439">
    <property type="entry name" value="3keto-disac_hyd"/>
    <property type="match status" value="1"/>
</dbReference>
<sequence length="225" mass="24579">MGRRVKTGPVVFLFCIALTAGSCAPMRLCCQPQGVDLLATGIVGWQQIGGAQGDWRLENGVLSGRVSSSDARAGARWMATVEQYDDFELSLEFRIAPGADSGVFVRAPLRGDPTYAGMEIQILDDSTRDWGQLRPNQVCGSIYGVQAPSERMGGKAGQWQELVIRCRGSRIAVALNGRKVVDADTTFYPYLYETHPGLTRQRGYIGLQHHSGVEFRNITIEPLGT</sequence>
<comment type="caution">
    <text evidence="3">The sequence shown here is derived from an EMBL/GenBank/DDBJ whole genome shotgun (WGS) entry which is preliminary data.</text>
</comment>
<evidence type="ECO:0000313" key="3">
    <source>
        <dbReference type="EMBL" id="MDI6449453.1"/>
    </source>
</evidence>
<name>A0AAW6TV18_9BACT</name>
<dbReference type="InterPro" id="IPR010496">
    <property type="entry name" value="AL/BT2_dom"/>
</dbReference>
<organism evidence="3 4">
    <name type="scientific">Anaerobaca lacustris</name>
    <dbReference type="NCBI Taxonomy" id="3044600"/>
    <lineage>
        <taxon>Bacteria</taxon>
        <taxon>Pseudomonadati</taxon>
        <taxon>Planctomycetota</taxon>
        <taxon>Phycisphaerae</taxon>
        <taxon>Sedimentisphaerales</taxon>
        <taxon>Anaerobacaceae</taxon>
        <taxon>Anaerobaca</taxon>
    </lineage>
</organism>
<dbReference type="EMBL" id="JASCXX010000010">
    <property type="protein sequence ID" value="MDI6449453.1"/>
    <property type="molecule type" value="Genomic_DNA"/>
</dbReference>
<evidence type="ECO:0000259" key="2">
    <source>
        <dbReference type="Pfam" id="PF06439"/>
    </source>
</evidence>
<reference evidence="3" key="1">
    <citation type="submission" date="2023-05" db="EMBL/GenBank/DDBJ databases">
        <title>Anaerotaeda fermentans gen. nov., sp. nov., a novel anaerobic planctomycete of the new family within the order Sedimentisphaerales isolated from Taman Peninsula, Russia.</title>
        <authorList>
            <person name="Khomyakova M.A."/>
            <person name="Merkel A.Y."/>
            <person name="Slobodkin A.I."/>
        </authorList>
    </citation>
    <scope>NUCLEOTIDE SEQUENCE</scope>
    <source>
        <strain evidence="3">M17dextr</strain>
    </source>
</reference>
<gene>
    <name evidence="3" type="ORF">QJ522_10405</name>
</gene>
<keyword evidence="4" id="KW-1185">Reference proteome</keyword>
<keyword evidence="1" id="KW-0732">Signal</keyword>
<feature type="signal peptide" evidence="1">
    <location>
        <begin position="1"/>
        <end position="24"/>
    </location>
</feature>
<proteinExistence type="predicted"/>
<evidence type="ECO:0000313" key="4">
    <source>
        <dbReference type="Proteomes" id="UP001431776"/>
    </source>
</evidence>
<dbReference type="Proteomes" id="UP001431776">
    <property type="component" value="Unassembled WGS sequence"/>
</dbReference>
<dbReference type="GO" id="GO:0016787">
    <property type="term" value="F:hydrolase activity"/>
    <property type="evidence" value="ECO:0007669"/>
    <property type="project" value="InterPro"/>
</dbReference>
<dbReference type="PROSITE" id="PS51257">
    <property type="entry name" value="PROKAR_LIPOPROTEIN"/>
    <property type="match status" value="1"/>
</dbReference>
<evidence type="ECO:0000256" key="1">
    <source>
        <dbReference type="SAM" id="SignalP"/>
    </source>
</evidence>
<dbReference type="RefSeq" id="WP_349244859.1">
    <property type="nucleotide sequence ID" value="NZ_JASCXX010000010.1"/>
</dbReference>